<dbReference type="RefSeq" id="WP_039347176.1">
    <property type="nucleotide sequence ID" value="NZ_PGEZ01000001.1"/>
</dbReference>
<keyword evidence="4" id="KW-0812">Transmembrane</keyword>
<comment type="subcellular location">
    <subcellularLocation>
        <location evidence="1">Membrane</location>
    </subcellularLocation>
</comment>
<keyword evidence="6" id="KW-1185">Reference proteome</keyword>
<evidence type="ECO:0000313" key="6">
    <source>
        <dbReference type="Proteomes" id="UP000230842"/>
    </source>
</evidence>
<dbReference type="PANTHER" id="PTHR37042">
    <property type="entry name" value="OUTER MEMBRANE PROTEIN RV1973"/>
    <property type="match status" value="1"/>
</dbReference>
<evidence type="ECO:0000313" key="5">
    <source>
        <dbReference type="EMBL" id="PJJ58300.1"/>
    </source>
</evidence>
<evidence type="ECO:0000256" key="4">
    <source>
        <dbReference type="SAM" id="Phobius"/>
    </source>
</evidence>
<protein>
    <submittedName>
        <fullName evidence="5">Mce-associated membrane protein</fullName>
    </submittedName>
</protein>
<evidence type="ECO:0000256" key="2">
    <source>
        <dbReference type="ARBA" id="ARBA00023136"/>
    </source>
</evidence>
<keyword evidence="2 4" id="KW-0472">Membrane</keyword>
<sequence length="204" mass="21608">MDGDGTGRRSLSPTAWLFGLLGALALAGVVVGTVLLVRGPQVPAYADTAVQSDVRSAAERFASAVNTYDVTDLDPYVERVTPLLTDELAEQFEASTRDLLSAFAETKVKAQGEVRQVGIESLDGDSAEVLAAIDVTTTPANVQYGQPRLRWRISLVLTDGEWLVDTFEQVGASALPGAQDVPATPAPTEDPDPTDQPDPTEEAP</sequence>
<accession>A0A0B2BMS9</accession>
<gene>
    <name evidence="5" type="ORF">CLV56_2551</name>
</gene>
<dbReference type="EMBL" id="PGEZ01000001">
    <property type="protein sequence ID" value="PJJ58300.1"/>
    <property type="molecule type" value="Genomic_DNA"/>
</dbReference>
<evidence type="ECO:0000256" key="3">
    <source>
        <dbReference type="SAM" id="MobiDB-lite"/>
    </source>
</evidence>
<reference evidence="5 6" key="1">
    <citation type="submission" date="2017-11" db="EMBL/GenBank/DDBJ databases">
        <title>Genomic Encyclopedia of Archaeal and Bacterial Type Strains, Phase II (KMG-II): From Individual Species to Whole Genera.</title>
        <authorList>
            <person name="Goeker M."/>
        </authorList>
    </citation>
    <scope>NUCLEOTIDE SEQUENCE [LARGE SCALE GENOMIC DNA]</scope>
    <source>
        <strain evidence="5 6">DSM 27763</strain>
    </source>
</reference>
<comment type="caution">
    <text evidence="5">The sequence shown here is derived from an EMBL/GenBank/DDBJ whole genome shotgun (WGS) entry which is preliminary data.</text>
</comment>
<keyword evidence="4" id="KW-1133">Transmembrane helix</keyword>
<dbReference type="Proteomes" id="UP000230842">
    <property type="component" value="Unassembled WGS sequence"/>
</dbReference>
<name>A0A0B2BMS9_9ACTN</name>
<dbReference type="AlphaFoldDB" id="A0A0B2BMS9"/>
<evidence type="ECO:0000256" key="1">
    <source>
        <dbReference type="ARBA" id="ARBA00004370"/>
    </source>
</evidence>
<dbReference type="OrthoDB" id="3746626at2"/>
<feature type="region of interest" description="Disordered" evidence="3">
    <location>
        <begin position="173"/>
        <end position="204"/>
    </location>
</feature>
<dbReference type="PANTHER" id="PTHR37042:SF4">
    <property type="entry name" value="OUTER MEMBRANE PROTEIN RV1973"/>
    <property type="match status" value="1"/>
</dbReference>
<organism evidence="5 6">
    <name type="scientific">Mumia flava</name>
    <dbReference type="NCBI Taxonomy" id="1348852"/>
    <lineage>
        <taxon>Bacteria</taxon>
        <taxon>Bacillati</taxon>
        <taxon>Actinomycetota</taxon>
        <taxon>Actinomycetes</taxon>
        <taxon>Propionibacteriales</taxon>
        <taxon>Nocardioidaceae</taxon>
        <taxon>Mumia</taxon>
    </lineage>
</organism>
<feature type="compositionally biased region" description="Acidic residues" evidence="3">
    <location>
        <begin position="189"/>
        <end position="204"/>
    </location>
</feature>
<proteinExistence type="predicted"/>
<feature type="transmembrane region" description="Helical" evidence="4">
    <location>
        <begin position="15"/>
        <end position="37"/>
    </location>
</feature>
<dbReference type="GO" id="GO:0016020">
    <property type="term" value="C:membrane"/>
    <property type="evidence" value="ECO:0007669"/>
    <property type="project" value="UniProtKB-SubCell"/>
</dbReference>